<accession>A0ABW3MBT1</accession>
<dbReference type="Gene3D" id="3.10.20.30">
    <property type="match status" value="1"/>
</dbReference>
<sequence>MEVSDKVTIQVRYFAGARAASGVDEELLALPAGSTVTDASVAMTERHGEKLGGVLTACSFLLDGIAVRVLATRLSDGGQLDVLPPFAGG</sequence>
<evidence type="ECO:0000313" key="1">
    <source>
        <dbReference type="EMBL" id="MFD1047987.1"/>
    </source>
</evidence>
<dbReference type="InterPro" id="IPR016155">
    <property type="entry name" value="Mopterin_synth/thiamin_S_b"/>
</dbReference>
<evidence type="ECO:0000313" key="2">
    <source>
        <dbReference type="Proteomes" id="UP001597045"/>
    </source>
</evidence>
<dbReference type="Proteomes" id="UP001597045">
    <property type="component" value="Unassembled WGS sequence"/>
</dbReference>
<dbReference type="InterPro" id="IPR012675">
    <property type="entry name" value="Beta-grasp_dom_sf"/>
</dbReference>
<dbReference type="Pfam" id="PF02597">
    <property type="entry name" value="ThiS"/>
    <property type="match status" value="1"/>
</dbReference>
<proteinExistence type="predicted"/>
<dbReference type="EMBL" id="JBHTIS010001345">
    <property type="protein sequence ID" value="MFD1047987.1"/>
    <property type="molecule type" value="Genomic_DNA"/>
</dbReference>
<dbReference type="SUPFAM" id="SSF54285">
    <property type="entry name" value="MoaD/ThiS"/>
    <property type="match status" value="1"/>
</dbReference>
<dbReference type="CDD" id="cd17040">
    <property type="entry name" value="Ubl_MoaD_like"/>
    <property type="match status" value="1"/>
</dbReference>
<gene>
    <name evidence="1" type="ORF">ACFQ1S_21835</name>
</gene>
<keyword evidence="2" id="KW-1185">Reference proteome</keyword>
<name>A0ABW3MBT1_9PSEU</name>
<protein>
    <submittedName>
        <fullName evidence="1">MoaD/ThiS family protein</fullName>
    </submittedName>
</protein>
<organism evidence="1 2">
    <name type="scientific">Kibdelosporangium lantanae</name>
    <dbReference type="NCBI Taxonomy" id="1497396"/>
    <lineage>
        <taxon>Bacteria</taxon>
        <taxon>Bacillati</taxon>
        <taxon>Actinomycetota</taxon>
        <taxon>Actinomycetes</taxon>
        <taxon>Pseudonocardiales</taxon>
        <taxon>Pseudonocardiaceae</taxon>
        <taxon>Kibdelosporangium</taxon>
    </lineage>
</organism>
<dbReference type="InterPro" id="IPR003749">
    <property type="entry name" value="ThiS/MoaD-like"/>
</dbReference>
<comment type="caution">
    <text evidence="1">The sequence shown here is derived from an EMBL/GenBank/DDBJ whole genome shotgun (WGS) entry which is preliminary data.</text>
</comment>
<reference evidence="2" key="1">
    <citation type="journal article" date="2019" name="Int. J. Syst. Evol. Microbiol.">
        <title>The Global Catalogue of Microorganisms (GCM) 10K type strain sequencing project: providing services to taxonomists for standard genome sequencing and annotation.</title>
        <authorList>
            <consortium name="The Broad Institute Genomics Platform"/>
            <consortium name="The Broad Institute Genome Sequencing Center for Infectious Disease"/>
            <person name="Wu L."/>
            <person name="Ma J."/>
        </authorList>
    </citation>
    <scope>NUCLEOTIDE SEQUENCE [LARGE SCALE GENOMIC DNA]</scope>
    <source>
        <strain evidence="2">JCM 31486</strain>
    </source>
</reference>